<dbReference type="FunFam" id="3.40.640.10:FF:000053">
    <property type="entry name" value="Aminotransferase, class I"/>
    <property type="match status" value="1"/>
</dbReference>
<dbReference type="InterPro" id="IPR004839">
    <property type="entry name" value="Aminotransferase_I/II_large"/>
</dbReference>
<keyword evidence="4 8" id="KW-0032">Aminotransferase</keyword>
<reference evidence="8 9" key="1">
    <citation type="journal article" date="2019" name="Int. J. Syst. Evol. Microbiol.">
        <title>Clostridium fermenticellae sp. nov., isolated from the mud in a fermentation cellar for the production of the Chinese liquor, baijiu.</title>
        <authorList>
            <person name="Xu P.X."/>
            <person name="Chai L.J."/>
            <person name="Qiu T."/>
            <person name="Zhang X.J."/>
            <person name="Lu Z.M."/>
            <person name="Xiao C."/>
            <person name="Wang S.T."/>
            <person name="Shen C.H."/>
            <person name="Shi J.S."/>
            <person name="Xu Z.H."/>
        </authorList>
    </citation>
    <scope>NUCLEOTIDE SEQUENCE [LARGE SCALE GENOMIC DNA]</scope>
    <source>
        <strain evidence="8 9">JN500901</strain>
    </source>
</reference>
<dbReference type="EMBL" id="CP032416">
    <property type="protein sequence ID" value="AYD40320.1"/>
    <property type="molecule type" value="Genomic_DNA"/>
</dbReference>
<keyword evidence="9" id="KW-1185">Reference proteome</keyword>
<comment type="cofactor">
    <cofactor evidence="1">
        <name>pyridoxal 5'-phosphate</name>
        <dbReference type="ChEBI" id="CHEBI:597326"/>
    </cofactor>
</comment>
<keyword evidence="6" id="KW-0663">Pyridoxal phosphate</keyword>
<feature type="domain" description="Aminotransferase class I/classII large" evidence="7">
    <location>
        <begin position="47"/>
        <end position="384"/>
    </location>
</feature>
<sequence>MKEKFAERMEMGDSKEIDECMAHIMKLTTMKDVISFAGGLPNKEVFPIEEMKQVSKKVLEVYGGLALQYSATEGEKELKEAIANQIMKASGIEADPDCVMVTCGSQQALEFSGRVFLNPGDVVICENPSYVGAITAFKSYKPSFAEVKMDDDGMMMDDLERVLKENPNTKFIYTVPDFQNPTGKTLPLDRRKKMIELADKYDVLILEDNPYGNLRFEGEGLPAIKSFDKNDRVIFLGTFSKIFCPGLRIGWVYADKQALSQYSLVKQSVDLQTNTMAQKEVAMYMKMFDLKANIEKIIDVYRRKRNLMLKAIEENFPKDCNFTKPNGGLFIWVTLPEYMDASKVLEKAMEKKVGFVPGIAFYANGGVRNNFRLNFSNTGDDEILTGIEILGKVLKDYEIN</sequence>
<accession>A0A386H3Q8</accession>
<dbReference type="OrthoDB" id="9802328at2"/>
<dbReference type="PANTHER" id="PTHR42790">
    <property type="entry name" value="AMINOTRANSFERASE"/>
    <property type="match status" value="1"/>
</dbReference>
<evidence type="ECO:0000256" key="4">
    <source>
        <dbReference type="ARBA" id="ARBA00022576"/>
    </source>
</evidence>
<evidence type="ECO:0000256" key="6">
    <source>
        <dbReference type="ARBA" id="ARBA00022898"/>
    </source>
</evidence>
<evidence type="ECO:0000256" key="3">
    <source>
        <dbReference type="ARBA" id="ARBA00011738"/>
    </source>
</evidence>
<evidence type="ECO:0000256" key="2">
    <source>
        <dbReference type="ARBA" id="ARBA00007441"/>
    </source>
</evidence>
<dbReference type="Gene3D" id="3.40.640.10">
    <property type="entry name" value="Type I PLP-dependent aspartate aminotransferase-like (Major domain)"/>
    <property type="match status" value="1"/>
</dbReference>
<dbReference type="InterPro" id="IPR015422">
    <property type="entry name" value="PyrdxlP-dep_Trfase_small"/>
</dbReference>
<dbReference type="Gene3D" id="3.90.1150.10">
    <property type="entry name" value="Aspartate Aminotransferase, domain 1"/>
    <property type="match status" value="1"/>
</dbReference>
<evidence type="ECO:0000256" key="1">
    <source>
        <dbReference type="ARBA" id="ARBA00001933"/>
    </source>
</evidence>
<dbReference type="InterPro" id="IPR015424">
    <property type="entry name" value="PyrdxlP-dep_Trfase"/>
</dbReference>
<keyword evidence="5 8" id="KW-0808">Transferase</keyword>
<protein>
    <submittedName>
        <fullName evidence="8">PLP-dependent aminotransferase family protein</fullName>
    </submittedName>
</protein>
<comment type="similarity">
    <text evidence="2">Belongs to the class-I pyridoxal-phosphate-dependent aminotransferase family.</text>
</comment>
<name>A0A386H3Q8_9CLOT</name>
<evidence type="ECO:0000259" key="7">
    <source>
        <dbReference type="Pfam" id="PF00155"/>
    </source>
</evidence>
<dbReference type="InterPro" id="IPR050859">
    <property type="entry name" value="Class-I_PLP-dep_aminotransf"/>
</dbReference>
<dbReference type="SUPFAM" id="SSF53383">
    <property type="entry name" value="PLP-dependent transferases"/>
    <property type="match status" value="1"/>
</dbReference>
<comment type="subunit">
    <text evidence="3">Homodimer.</text>
</comment>
<dbReference type="Pfam" id="PF00155">
    <property type="entry name" value="Aminotran_1_2"/>
    <property type="match status" value="1"/>
</dbReference>
<evidence type="ECO:0000313" key="9">
    <source>
        <dbReference type="Proteomes" id="UP000266301"/>
    </source>
</evidence>
<dbReference type="CDD" id="cd00609">
    <property type="entry name" value="AAT_like"/>
    <property type="match status" value="1"/>
</dbReference>
<dbReference type="KEGG" id="cfer:D4Z93_07205"/>
<dbReference type="AlphaFoldDB" id="A0A386H3Q8"/>
<dbReference type="Proteomes" id="UP000266301">
    <property type="component" value="Chromosome"/>
</dbReference>
<dbReference type="InterPro" id="IPR015421">
    <property type="entry name" value="PyrdxlP-dep_Trfase_major"/>
</dbReference>
<dbReference type="GO" id="GO:0008483">
    <property type="term" value="F:transaminase activity"/>
    <property type="evidence" value="ECO:0007669"/>
    <property type="project" value="UniProtKB-KW"/>
</dbReference>
<evidence type="ECO:0000256" key="5">
    <source>
        <dbReference type="ARBA" id="ARBA00022679"/>
    </source>
</evidence>
<dbReference type="GO" id="GO:1901605">
    <property type="term" value="P:alpha-amino acid metabolic process"/>
    <property type="evidence" value="ECO:0007669"/>
    <property type="project" value="TreeGrafter"/>
</dbReference>
<gene>
    <name evidence="8" type="ORF">D4Z93_07205</name>
</gene>
<dbReference type="RefSeq" id="WP_119971874.1">
    <property type="nucleotide sequence ID" value="NZ_CP032416.1"/>
</dbReference>
<organism evidence="8 9">
    <name type="scientific">Clostridium fermenticellae</name>
    <dbReference type="NCBI Taxonomy" id="2068654"/>
    <lineage>
        <taxon>Bacteria</taxon>
        <taxon>Bacillati</taxon>
        <taxon>Bacillota</taxon>
        <taxon>Clostridia</taxon>
        <taxon>Eubacteriales</taxon>
        <taxon>Clostridiaceae</taxon>
        <taxon>Clostridium</taxon>
    </lineage>
</organism>
<evidence type="ECO:0000313" key="8">
    <source>
        <dbReference type="EMBL" id="AYD40320.1"/>
    </source>
</evidence>
<dbReference type="GO" id="GO:0030170">
    <property type="term" value="F:pyridoxal phosphate binding"/>
    <property type="evidence" value="ECO:0007669"/>
    <property type="project" value="InterPro"/>
</dbReference>
<dbReference type="PANTHER" id="PTHR42790:SF19">
    <property type="entry name" value="KYNURENINE_ALPHA-AMINOADIPATE AMINOTRANSFERASE, MITOCHONDRIAL"/>
    <property type="match status" value="1"/>
</dbReference>
<proteinExistence type="inferred from homology"/>